<feature type="compositionally biased region" description="Acidic residues" evidence="2">
    <location>
        <begin position="1"/>
        <end position="11"/>
    </location>
</feature>
<feature type="region of interest" description="Disordered" evidence="2">
    <location>
        <begin position="1"/>
        <end position="88"/>
    </location>
</feature>
<accession>A0A7S0H058</accession>
<feature type="region of interest" description="Disordered" evidence="2">
    <location>
        <begin position="170"/>
        <end position="194"/>
    </location>
</feature>
<feature type="region of interest" description="Disordered" evidence="2">
    <location>
        <begin position="101"/>
        <end position="125"/>
    </location>
</feature>
<evidence type="ECO:0000313" key="3">
    <source>
        <dbReference type="EMBL" id="CAD8447763.1"/>
    </source>
</evidence>
<feature type="compositionally biased region" description="Basic and acidic residues" evidence="2">
    <location>
        <begin position="112"/>
        <end position="125"/>
    </location>
</feature>
<evidence type="ECO:0000256" key="2">
    <source>
        <dbReference type="SAM" id="MobiDB-lite"/>
    </source>
</evidence>
<evidence type="ECO:0000256" key="1">
    <source>
        <dbReference type="SAM" id="Coils"/>
    </source>
</evidence>
<feature type="compositionally biased region" description="Basic and acidic residues" evidence="2">
    <location>
        <begin position="277"/>
        <end position="289"/>
    </location>
</feature>
<feature type="region of interest" description="Disordered" evidence="2">
    <location>
        <begin position="645"/>
        <end position="723"/>
    </location>
</feature>
<organism evidence="3">
    <name type="scientific">Micromonas pusilla</name>
    <name type="common">Picoplanktonic green alga</name>
    <name type="synonym">Chromulina pusilla</name>
    <dbReference type="NCBI Taxonomy" id="38833"/>
    <lineage>
        <taxon>Eukaryota</taxon>
        <taxon>Viridiplantae</taxon>
        <taxon>Chlorophyta</taxon>
        <taxon>Mamiellophyceae</taxon>
        <taxon>Mamiellales</taxon>
        <taxon>Mamiellaceae</taxon>
        <taxon>Micromonas</taxon>
    </lineage>
</organism>
<dbReference type="EMBL" id="HBEN01012326">
    <property type="protein sequence ID" value="CAD8447763.1"/>
    <property type="molecule type" value="Transcribed_RNA"/>
</dbReference>
<gene>
    <name evidence="3" type="ORF">MSP1401_LOCUS10251</name>
</gene>
<keyword evidence="1" id="KW-0175">Coiled coil</keyword>
<reference evidence="3" key="1">
    <citation type="submission" date="2021-01" db="EMBL/GenBank/DDBJ databases">
        <authorList>
            <person name="Corre E."/>
            <person name="Pelletier E."/>
            <person name="Niang G."/>
            <person name="Scheremetjew M."/>
            <person name="Finn R."/>
            <person name="Kale V."/>
            <person name="Holt S."/>
            <person name="Cochrane G."/>
            <person name="Meng A."/>
            <person name="Brown T."/>
            <person name="Cohen L."/>
        </authorList>
    </citation>
    <scope>NUCLEOTIDE SEQUENCE</scope>
    <source>
        <strain evidence="3">CCAC1681</strain>
    </source>
</reference>
<feature type="coiled-coil region" evidence="1">
    <location>
        <begin position="572"/>
        <end position="601"/>
    </location>
</feature>
<feature type="compositionally biased region" description="Polar residues" evidence="2">
    <location>
        <begin position="651"/>
        <end position="664"/>
    </location>
</feature>
<sequence length="723" mass="75791">MMRDVDADDDAASTASSLDDLPGPDEFLATAIQKLALRVTPERASPGGGARGHSGSPAGASRDGSGALQPGDDDAAGSRASSVDYDDEEREAVVNFLAAAASPLRAAPAPPVDDRPENSPKRAMEEMTASLKIEHKVAEAVVEDILDEAEMRVAYPAASFRGGVGPFGFEPRREGDAEAPETPMETAPTSPSPSVGANLHLLRDAEHMQSLQQLRGSLSLAAGTKDADAEAWASLSPGREMAASAARAAADEALRAARARLSDALSKVATTLVRSSPAEHEAFPPREGADGTELDPDAAEVAEAIASVWRACDAASRELASAMEARDASESVSPVVGVGPSHVPASFSVSPRGGARAAAKRAMLEEAVFSAWMQSGDTSSNLMFSEGPLPTAETWPLSPGGSRSRTADAERFAAAAADAAFAAASPGANDGPTGERLSAAGDAANAANDATYLSPGGRDRARRWRAVVGRLALASLRRVQSELGASPDGASLSLGAEDSFLVGSDLDRADTTSTFVPVASGSADDVGMARVSRPRSPPFAVRRSRARSSLEWQDLSLIASYMTTTRLLSASLDEWRARTAAAKARRQRERERRRATAMAERERSRVVFARGVFLGWRDAVRRQTRERRARYGSVSRASIRKLTRSPLDRISPSSASKSLRKTFSGSGGAWHKTQTQTPSAFGSADRFGSASAIDLGFAGREPGGDAFTPRTAPPPLKLFRTGS</sequence>
<protein>
    <submittedName>
        <fullName evidence="3">Uncharacterized protein</fullName>
    </submittedName>
</protein>
<dbReference type="AlphaFoldDB" id="A0A7S0H058"/>
<name>A0A7S0H058_MICPS</name>
<feature type="region of interest" description="Disordered" evidence="2">
    <location>
        <begin position="272"/>
        <end position="293"/>
    </location>
</feature>
<proteinExistence type="predicted"/>